<proteinExistence type="predicted"/>
<keyword evidence="3" id="KW-1185">Reference proteome</keyword>
<feature type="transmembrane region" description="Helical" evidence="1">
    <location>
        <begin position="7"/>
        <end position="33"/>
    </location>
</feature>
<keyword evidence="1" id="KW-0812">Transmembrane</keyword>
<comment type="caution">
    <text evidence="2">The sequence shown here is derived from an EMBL/GenBank/DDBJ whole genome shotgun (WGS) entry which is preliminary data.</text>
</comment>
<dbReference type="RefSeq" id="WP_156641855.1">
    <property type="nucleotide sequence ID" value="NZ_WOXT01000002.1"/>
</dbReference>
<evidence type="ECO:0000313" key="3">
    <source>
        <dbReference type="Proteomes" id="UP000479692"/>
    </source>
</evidence>
<keyword evidence="1" id="KW-1133">Transmembrane helix</keyword>
<evidence type="ECO:0000256" key="1">
    <source>
        <dbReference type="SAM" id="Phobius"/>
    </source>
</evidence>
<name>A0A7C9LXN3_9GAMM</name>
<evidence type="ECO:0000313" key="2">
    <source>
        <dbReference type="EMBL" id="MUV14565.1"/>
    </source>
</evidence>
<dbReference type="Proteomes" id="UP000479692">
    <property type="component" value="Unassembled WGS sequence"/>
</dbReference>
<feature type="transmembrane region" description="Helical" evidence="1">
    <location>
        <begin position="45"/>
        <end position="70"/>
    </location>
</feature>
<sequence length="78" mass="8073">MRNPREAMAWLVTGTGLLILALSAGLFVLTLVFPGGESPDAGGMLGGIAILAFLLLALPLLILGGVLFAFCERDTEAD</sequence>
<dbReference type="EMBL" id="WOXT01000002">
    <property type="protein sequence ID" value="MUV14565.1"/>
    <property type="molecule type" value="Genomic_DNA"/>
</dbReference>
<gene>
    <name evidence="2" type="ORF">GN331_10135</name>
</gene>
<keyword evidence="1" id="KW-0472">Membrane</keyword>
<reference evidence="2 3" key="1">
    <citation type="submission" date="2019-12" db="EMBL/GenBank/DDBJ databases">
        <authorList>
            <person name="Xu J."/>
        </authorList>
    </citation>
    <scope>NUCLEOTIDE SEQUENCE [LARGE SCALE GENOMIC DNA]</scope>
    <source>
        <strain evidence="2 3">HX-5-24</strain>
    </source>
</reference>
<protein>
    <submittedName>
        <fullName evidence="2">Uncharacterized protein</fullName>
    </submittedName>
</protein>
<dbReference type="AlphaFoldDB" id="A0A7C9LXN3"/>
<organism evidence="2 3">
    <name type="scientific">Noviluteimonas gilva</name>
    <dbReference type="NCBI Taxonomy" id="2682097"/>
    <lineage>
        <taxon>Bacteria</taxon>
        <taxon>Pseudomonadati</taxon>
        <taxon>Pseudomonadota</taxon>
        <taxon>Gammaproteobacteria</taxon>
        <taxon>Lysobacterales</taxon>
        <taxon>Lysobacteraceae</taxon>
        <taxon>Noviluteimonas</taxon>
    </lineage>
</organism>
<accession>A0A7C9LXN3</accession>